<evidence type="ECO:0000313" key="1">
    <source>
        <dbReference type="EMBL" id="MCO6046659.1"/>
    </source>
</evidence>
<reference evidence="1" key="1">
    <citation type="submission" date="2022-06" db="EMBL/GenBank/DDBJ databases">
        <title>Aeoliella straminimaris, a novel planctomycete from sediments.</title>
        <authorList>
            <person name="Vitorino I.R."/>
            <person name="Lage O.M."/>
        </authorList>
    </citation>
    <scope>NUCLEOTIDE SEQUENCE</scope>
    <source>
        <strain evidence="1">ICT_H6.2</strain>
    </source>
</reference>
<accession>A0A9X2FDK7</accession>
<keyword evidence="2" id="KW-1185">Reference proteome</keyword>
<comment type="caution">
    <text evidence="1">The sequence shown here is derived from an EMBL/GenBank/DDBJ whole genome shotgun (WGS) entry which is preliminary data.</text>
</comment>
<dbReference type="InterPro" id="IPR011990">
    <property type="entry name" value="TPR-like_helical_dom_sf"/>
</dbReference>
<name>A0A9X2FDK7_9BACT</name>
<dbReference type="Gene3D" id="1.25.40.10">
    <property type="entry name" value="Tetratricopeptide repeat domain"/>
    <property type="match status" value="1"/>
</dbReference>
<sequence>MEEFPVDFADMKAAFYRGEFTQVITELDSLRRHFLPEQLPTSVFVYGGLARYYSGDFVGAIRQYEQAIRIDDECGAALSNLAYIYACCPDKGFHDAATAVALAERASELSNWSDGNCIEVLAAAHARGGDFSKAESYLLLAQELGPPNKQEGLRKLLEMVRLRQAICGDVFEDFKRCQRDFGDSSEP</sequence>
<dbReference type="SUPFAM" id="SSF48452">
    <property type="entry name" value="TPR-like"/>
    <property type="match status" value="1"/>
</dbReference>
<dbReference type="AlphaFoldDB" id="A0A9X2FDK7"/>
<dbReference type="Proteomes" id="UP001155241">
    <property type="component" value="Unassembled WGS sequence"/>
</dbReference>
<gene>
    <name evidence="1" type="ORF">NG895_22415</name>
</gene>
<evidence type="ECO:0008006" key="3">
    <source>
        <dbReference type="Google" id="ProtNLM"/>
    </source>
</evidence>
<evidence type="ECO:0000313" key="2">
    <source>
        <dbReference type="Proteomes" id="UP001155241"/>
    </source>
</evidence>
<protein>
    <recommendedName>
        <fullName evidence="3">Tetratricopeptide repeat protein</fullName>
    </recommendedName>
</protein>
<dbReference type="EMBL" id="JAMXLR010000077">
    <property type="protein sequence ID" value="MCO6046659.1"/>
    <property type="molecule type" value="Genomic_DNA"/>
</dbReference>
<dbReference type="RefSeq" id="WP_252854774.1">
    <property type="nucleotide sequence ID" value="NZ_JAMXLR010000077.1"/>
</dbReference>
<proteinExistence type="predicted"/>
<organism evidence="1 2">
    <name type="scientific">Aeoliella straminimaris</name>
    <dbReference type="NCBI Taxonomy" id="2954799"/>
    <lineage>
        <taxon>Bacteria</taxon>
        <taxon>Pseudomonadati</taxon>
        <taxon>Planctomycetota</taxon>
        <taxon>Planctomycetia</taxon>
        <taxon>Pirellulales</taxon>
        <taxon>Lacipirellulaceae</taxon>
        <taxon>Aeoliella</taxon>
    </lineage>
</organism>